<proteinExistence type="predicted"/>
<evidence type="ECO:0000313" key="1">
    <source>
        <dbReference type="EMBL" id="KAJ7377174.1"/>
    </source>
</evidence>
<evidence type="ECO:0000313" key="2">
    <source>
        <dbReference type="Proteomes" id="UP001163046"/>
    </source>
</evidence>
<accession>A0A9X0CXK9</accession>
<name>A0A9X0CXK9_9CNID</name>
<organism evidence="1 2">
    <name type="scientific">Desmophyllum pertusum</name>
    <dbReference type="NCBI Taxonomy" id="174260"/>
    <lineage>
        <taxon>Eukaryota</taxon>
        <taxon>Metazoa</taxon>
        <taxon>Cnidaria</taxon>
        <taxon>Anthozoa</taxon>
        <taxon>Hexacorallia</taxon>
        <taxon>Scleractinia</taxon>
        <taxon>Caryophylliina</taxon>
        <taxon>Caryophylliidae</taxon>
        <taxon>Desmophyllum</taxon>
    </lineage>
</organism>
<reference evidence="1" key="1">
    <citation type="submission" date="2023-01" db="EMBL/GenBank/DDBJ databases">
        <title>Genome assembly of the deep-sea coral Lophelia pertusa.</title>
        <authorList>
            <person name="Herrera S."/>
            <person name="Cordes E."/>
        </authorList>
    </citation>
    <scope>NUCLEOTIDE SEQUENCE</scope>
    <source>
        <strain evidence="1">USNM1676648</strain>
        <tissue evidence="1">Polyp</tissue>
    </source>
</reference>
<comment type="caution">
    <text evidence="1">The sequence shown here is derived from an EMBL/GenBank/DDBJ whole genome shotgun (WGS) entry which is preliminary data.</text>
</comment>
<dbReference type="EMBL" id="MU826382">
    <property type="protein sequence ID" value="KAJ7377174.1"/>
    <property type="molecule type" value="Genomic_DNA"/>
</dbReference>
<keyword evidence="2" id="KW-1185">Reference proteome</keyword>
<dbReference type="OrthoDB" id="5988190at2759"/>
<sequence>MASCLMKKSRNYIDDNLYSPNSSTRDRVKKEVKKLQMLKSHVVVPYHVLSSTTNYRETLDVIEARQYRSHGLIHVTDAYFETVMKMEQIRVDCLTMEEYGRHGEDLIENAQRKLLSSGDLLKSMDDIFVASSSEEKELMSEMYQEMVCRYLNMGTKQFLKDLRRQQDIQKTAAHRHNIMMRQKKKEKKDAKVALEVMRADCSPGRVTSHRKLMGIIAQFGDTILETYTKSELHSLCDAYGVPFTASTKKGDLCKLLAHSVNSNNGMPFPINLAARLKVVSVGDGERVKIRILSAAAQL</sequence>
<dbReference type="Proteomes" id="UP001163046">
    <property type="component" value="Unassembled WGS sequence"/>
</dbReference>
<protein>
    <submittedName>
        <fullName evidence="1">Uncharacterized protein</fullName>
    </submittedName>
</protein>
<dbReference type="AlphaFoldDB" id="A0A9X0CXK9"/>
<gene>
    <name evidence="1" type="ORF">OS493_030373</name>
</gene>